<organism evidence="2 3">
    <name type="scientific">Escherichia coli</name>
    <dbReference type="NCBI Taxonomy" id="562"/>
    <lineage>
        <taxon>Bacteria</taxon>
        <taxon>Pseudomonadati</taxon>
        <taxon>Pseudomonadota</taxon>
        <taxon>Gammaproteobacteria</taxon>
        <taxon>Enterobacterales</taxon>
        <taxon>Enterobacteriaceae</taxon>
        <taxon>Escherichia</taxon>
    </lineage>
</organism>
<dbReference type="EMBL" id="JAUKZB010000007">
    <property type="protein sequence ID" value="MDO2730644.1"/>
    <property type="molecule type" value="Genomic_DNA"/>
</dbReference>
<proteinExistence type="predicted"/>
<dbReference type="RefSeq" id="WP_000553521.1">
    <property type="nucleotide sequence ID" value="NZ_ABACVG020000001.1"/>
</dbReference>
<sequence length="550" mass="64763">MHPRFFTSCTPRLPERFPEKCPPKVLHSWFDNGAKKFNEEFARWKELGRENDFNNQFISSYINNNISTYQNISNGLHNNINTIHDLLIENTSRMPLSESLDTLLVMGQLFESEYNRIFANIPLFANLFKAALIQYITNNNTLLIEIYKNALNKIHNKEAISFIIQNIFTQSIDDPCFYEPCNLHFLLDIANNYVFSFKKEMLLSEPHLQNSFLEIINHFNNDEDKIRGIILFISYLENLAIKIKINLKDFLEKLRFSNIKIKIELYTHLFKALPEIKGSDIISLYFTIESAYKEDMPKQLTELLNLVTNIPDIEDKFQFITKLGHAYCLSGINLSDYSTFLLKLFQDTKVNRLCDYYKLRVPGEPEYQLRIPLDGLTFQMLSELYRVSPENVFIFDELFREMIDFSTFEGRVSYYNTILYLINQNTESINKINLFSHLIKRLPLCNFKTQDFETRLILALPELTIEHVNKTVLEYLNELTDMYKRKPYLILTDHDKYFSFIKYAFNNGNIKISNALIDVIEKINTENPTSQRTKRNLSVLTQPFKTCQIL</sequence>
<gene>
    <name evidence="2" type="ORF">AWP47_28960</name>
    <name evidence="1" type="ORF">Q2V64_12995</name>
</gene>
<dbReference type="Proteomes" id="UP000185794">
    <property type="component" value="Unassembled WGS sequence"/>
</dbReference>
<reference evidence="1" key="2">
    <citation type="submission" date="2023-07" db="EMBL/GenBank/DDBJ databases">
        <title>High risk of intestinal colonization with ESBL-producing Escherichia coli among soldiers of military contingents in specific geographic regions.</title>
        <authorList>
            <person name="Literacka E."/>
        </authorList>
    </citation>
    <scope>NUCLEOTIDE SEQUENCE</scope>
    <source>
        <strain evidence="1">33</strain>
    </source>
</reference>
<evidence type="ECO:0000313" key="3">
    <source>
        <dbReference type="Proteomes" id="UP000185794"/>
    </source>
</evidence>
<comment type="caution">
    <text evidence="2">The sequence shown here is derived from an EMBL/GenBank/DDBJ whole genome shotgun (WGS) entry which is preliminary data.</text>
</comment>
<protein>
    <submittedName>
        <fullName evidence="2">Uncharacterized protein</fullName>
    </submittedName>
</protein>
<evidence type="ECO:0000313" key="1">
    <source>
        <dbReference type="EMBL" id="MDO2730644.1"/>
    </source>
</evidence>
<dbReference type="Proteomes" id="UP001174465">
    <property type="component" value="Unassembled WGS sequence"/>
</dbReference>
<evidence type="ECO:0000313" key="2">
    <source>
        <dbReference type="EMBL" id="OKV04152.1"/>
    </source>
</evidence>
<dbReference type="AlphaFoldDB" id="A0A1Q6B6G7"/>
<dbReference type="EMBL" id="LRKC01000174">
    <property type="protein sequence ID" value="OKV04152.1"/>
    <property type="molecule type" value="Genomic_DNA"/>
</dbReference>
<name>A0A1Q6B6G7_ECOLX</name>
<reference evidence="2 3" key="1">
    <citation type="journal article" date="2017" name="Front. Cell. Infect. Microbiol.">
        <title>Chaperone-usher pili loci of human colonization factor-negative enterotoxigenic Escherichia coli.</title>
        <authorList>
            <person name="Del Canto F."/>
            <person name="Vidal R."/>
            <person name="Stine O.C."/>
            <person name="Pop M."/>
        </authorList>
    </citation>
    <scope>NUCLEOTIDE SEQUENCE [LARGE SCALE GENOMIC DNA]</scope>
    <source>
        <strain evidence="2 3">700324</strain>
    </source>
</reference>
<accession>A0A1Q6B6G7</accession>